<dbReference type="EMBL" id="BSWK01000009">
    <property type="protein sequence ID" value="GMB86423.1"/>
    <property type="molecule type" value="Genomic_DNA"/>
</dbReference>
<organism evidence="2 3">
    <name type="scientific">Lactobacillus delbrueckii subsp. bulgaricus</name>
    <dbReference type="NCBI Taxonomy" id="1585"/>
    <lineage>
        <taxon>Bacteria</taxon>
        <taxon>Bacillati</taxon>
        <taxon>Bacillota</taxon>
        <taxon>Bacilli</taxon>
        <taxon>Lactobacillales</taxon>
        <taxon>Lactobacillaceae</taxon>
        <taxon>Lactobacillus</taxon>
    </lineage>
</organism>
<reference evidence="2" key="1">
    <citation type="submission" date="2023-04" db="EMBL/GenBank/DDBJ databases">
        <title>Draft genome sequences of Lactobacillus delbrueckii subsp. bulgaricus ME-900 and ME-901 with improved acid tolerance.</title>
        <authorList>
            <person name="Ishida T."/>
            <person name="Yamamoto E."/>
            <person name="Koizumi A."/>
            <person name="Fujiwara S."/>
            <person name="Makino S."/>
            <person name="Kano H."/>
            <person name="Kimura K."/>
        </authorList>
    </citation>
    <scope>NUCLEOTIDE SEQUENCE</scope>
    <source>
        <strain evidence="2">ME-900</strain>
    </source>
</reference>
<comment type="caution">
    <text evidence="2">The sequence shown here is derived from an EMBL/GenBank/DDBJ whole genome shotgun (WGS) entry which is preliminary data.</text>
</comment>
<dbReference type="AlphaFoldDB" id="A0AAV5PDW6"/>
<evidence type="ECO:0000313" key="2">
    <source>
        <dbReference type="EMBL" id="GMB86423.1"/>
    </source>
</evidence>
<evidence type="ECO:0008006" key="4">
    <source>
        <dbReference type="Google" id="ProtNLM"/>
    </source>
</evidence>
<dbReference type="Proteomes" id="UP001165243">
    <property type="component" value="Unassembled WGS sequence"/>
</dbReference>
<sequence>MGKAFKKFAKDKALKVKRGAGRPVFQSKKAKSQGFKLNQGVVLAKEGNHGKLTLPVPAPYKGEWHSIRFSEIPKNAEFGTISFYREHGHYYMAVPYKYETPPYIHKHTGKKTGIDVNVSHFNDAEGEHYFLHKGNNGAVKLARVYENIKHQQRIMARKLKENGQIRLPGSAQKALKKLSKSENQASEALRACSPHAG</sequence>
<proteinExistence type="predicted"/>
<evidence type="ECO:0000313" key="3">
    <source>
        <dbReference type="Proteomes" id="UP001165243"/>
    </source>
</evidence>
<name>A0AAV5PDW6_LACDE</name>
<accession>A0AAV5PDW6</accession>
<gene>
    <name evidence="2" type="ORF">ME0900_07960</name>
</gene>
<dbReference type="RefSeq" id="WP_049821252.1">
    <property type="nucleotide sequence ID" value="NZ_BSWJ01000023.1"/>
</dbReference>
<evidence type="ECO:0000256" key="1">
    <source>
        <dbReference type="SAM" id="MobiDB-lite"/>
    </source>
</evidence>
<protein>
    <recommendedName>
        <fullName evidence="4">Transposase</fullName>
    </recommendedName>
</protein>
<feature type="region of interest" description="Disordered" evidence="1">
    <location>
        <begin position="172"/>
        <end position="197"/>
    </location>
</feature>